<keyword evidence="1" id="KW-0472">Membrane</keyword>
<comment type="caution">
    <text evidence="2">The sequence shown here is derived from an EMBL/GenBank/DDBJ whole genome shotgun (WGS) entry which is preliminary data.</text>
</comment>
<feature type="transmembrane region" description="Helical" evidence="1">
    <location>
        <begin position="108"/>
        <end position="132"/>
    </location>
</feature>
<name>A0A814DSX5_ADIRI</name>
<gene>
    <name evidence="2" type="ORF">XAT740_LOCUS11113</name>
</gene>
<protein>
    <submittedName>
        <fullName evidence="2">Uncharacterized protein</fullName>
    </submittedName>
</protein>
<keyword evidence="1" id="KW-1133">Transmembrane helix</keyword>
<keyword evidence="1" id="KW-0812">Transmembrane</keyword>
<dbReference type="Proteomes" id="UP000663828">
    <property type="component" value="Unassembled WGS sequence"/>
</dbReference>
<reference evidence="2" key="1">
    <citation type="submission" date="2021-02" db="EMBL/GenBank/DDBJ databases">
        <authorList>
            <person name="Nowell W R."/>
        </authorList>
    </citation>
    <scope>NUCLEOTIDE SEQUENCE</scope>
</reference>
<accession>A0A814DSX5</accession>
<proteinExistence type="predicted"/>
<keyword evidence="3" id="KW-1185">Reference proteome</keyword>
<evidence type="ECO:0000256" key="1">
    <source>
        <dbReference type="SAM" id="Phobius"/>
    </source>
</evidence>
<evidence type="ECO:0000313" key="2">
    <source>
        <dbReference type="EMBL" id="CAF0959732.1"/>
    </source>
</evidence>
<sequence length="139" mass="15856">MPIASGFTQDPNPNYQVRKQGRNEFLDESIYYKDASYEKPIRQTVKRPIIKETVFMPDRKAPTIASNRDIYTVSPEPDKSVYTTTNEQATSSFNLIRALGLNADCPCWAWICIIFSILLLLGLLAMCLYFILGMFICKS</sequence>
<evidence type="ECO:0000313" key="3">
    <source>
        <dbReference type="Proteomes" id="UP000663828"/>
    </source>
</evidence>
<dbReference type="AlphaFoldDB" id="A0A814DSX5"/>
<organism evidence="2 3">
    <name type="scientific">Adineta ricciae</name>
    <name type="common">Rotifer</name>
    <dbReference type="NCBI Taxonomy" id="249248"/>
    <lineage>
        <taxon>Eukaryota</taxon>
        <taxon>Metazoa</taxon>
        <taxon>Spiralia</taxon>
        <taxon>Gnathifera</taxon>
        <taxon>Rotifera</taxon>
        <taxon>Eurotatoria</taxon>
        <taxon>Bdelloidea</taxon>
        <taxon>Adinetida</taxon>
        <taxon>Adinetidae</taxon>
        <taxon>Adineta</taxon>
    </lineage>
</organism>
<dbReference type="EMBL" id="CAJNOR010000604">
    <property type="protein sequence ID" value="CAF0959732.1"/>
    <property type="molecule type" value="Genomic_DNA"/>
</dbReference>